<reference evidence="3" key="1">
    <citation type="submission" date="2023-01" db="EMBL/GenBank/DDBJ databases">
        <title>Exophiala dermititidis isolated from Cystic Fibrosis Patient.</title>
        <authorList>
            <person name="Kurbessoian T."/>
            <person name="Crocker A."/>
            <person name="Murante D."/>
            <person name="Hogan D.A."/>
            <person name="Stajich J.E."/>
        </authorList>
    </citation>
    <scope>NUCLEOTIDE SEQUENCE</scope>
    <source>
        <strain evidence="3">Ex8</strain>
    </source>
</reference>
<evidence type="ECO:0000313" key="4">
    <source>
        <dbReference type="Proteomes" id="UP001161757"/>
    </source>
</evidence>
<feature type="transmembrane region" description="Helical" evidence="2">
    <location>
        <begin position="119"/>
        <end position="139"/>
    </location>
</feature>
<evidence type="ECO:0000256" key="1">
    <source>
        <dbReference type="SAM" id="MobiDB-lite"/>
    </source>
</evidence>
<protein>
    <submittedName>
        <fullName evidence="3">Uncharacterized protein</fullName>
    </submittedName>
</protein>
<dbReference type="Proteomes" id="UP001161757">
    <property type="component" value="Unassembled WGS sequence"/>
</dbReference>
<dbReference type="EMBL" id="JAJGCB010000003">
    <property type="protein sequence ID" value="KAJ8993907.1"/>
    <property type="molecule type" value="Genomic_DNA"/>
</dbReference>
<sequence length="253" mass="27486">MAPTISDHSATGDLLKTVLNRSISSTLHTLTSRATSSSSSTHKTPLASLFALIIRGTVNLTKRTITDTTILAARSPSSELFHHHHSVLIPPSTLSKRQNAVLAIPTTYAGLNAGPAPGALVGIVLGSIAGFILILYIILSAFKFSANRNTTVIEQDVVHHRRRSPRRSRSRSQAMTEVSGVGTRRERVVEEERVVVEEHVGPPSVEEEDIVEVIEEHSPERPVRKSSGRSGYRTVDPAEFGGGGRPIRKISRR</sequence>
<comment type="caution">
    <text evidence="3">The sequence shown here is derived from an EMBL/GenBank/DDBJ whole genome shotgun (WGS) entry which is preliminary data.</text>
</comment>
<gene>
    <name evidence="3" type="ORF">HRR80_002410</name>
</gene>
<organism evidence="3 4">
    <name type="scientific">Exophiala dermatitidis</name>
    <name type="common">Black yeast-like fungus</name>
    <name type="synonym">Wangiella dermatitidis</name>
    <dbReference type="NCBI Taxonomy" id="5970"/>
    <lineage>
        <taxon>Eukaryota</taxon>
        <taxon>Fungi</taxon>
        <taxon>Dikarya</taxon>
        <taxon>Ascomycota</taxon>
        <taxon>Pezizomycotina</taxon>
        <taxon>Eurotiomycetes</taxon>
        <taxon>Chaetothyriomycetidae</taxon>
        <taxon>Chaetothyriales</taxon>
        <taxon>Herpotrichiellaceae</taxon>
        <taxon>Exophiala</taxon>
    </lineage>
</organism>
<feature type="region of interest" description="Disordered" evidence="1">
    <location>
        <begin position="162"/>
        <end position="183"/>
    </location>
</feature>
<keyword evidence="2" id="KW-0812">Transmembrane</keyword>
<evidence type="ECO:0000313" key="3">
    <source>
        <dbReference type="EMBL" id="KAJ8993907.1"/>
    </source>
</evidence>
<keyword evidence="2" id="KW-0472">Membrane</keyword>
<name>A0AAN6EYF7_EXODE</name>
<feature type="compositionally biased region" description="Basic and acidic residues" evidence="1">
    <location>
        <begin position="214"/>
        <end position="223"/>
    </location>
</feature>
<dbReference type="AlphaFoldDB" id="A0AAN6EYF7"/>
<feature type="region of interest" description="Disordered" evidence="1">
    <location>
        <begin position="198"/>
        <end position="253"/>
    </location>
</feature>
<proteinExistence type="predicted"/>
<evidence type="ECO:0000256" key="2">
    <source>
        <dbReference type="SAM" id="Phobius"/>
    </source>
</evidence>
<accession>A0AAN6EYF7</accession>
<keyword evidence="2" id="KW-1133">Transmembrane helix</keyword>